<dbReference type="GeneID" id="67019850"/>
<evidence type="ECO:0000256" key="6">
    <source>
        <dbReference type="SAM" id="Phobius"/>
    </source>
</evidence>
<evidence type="ECO:0000259" key="7">
    <source>
        <dbReference type="Pfam" id="PF20684"/>
    </source>
</evidence>
<dbReference type="EMBL" id="CAJRGZ010000022">
    <property type="protein sequence ID" value="CAG5174536.1"/>
    <property type="molecule type" value="Genomic_DNA"/>
</dbReference>
<comment type="similarity">
    <text evidence="5">Belongs to the SAT4 family.</text>
</comment>
<evidence type="ECO:0000256" key="1">
    <source>
        <dbReference type="ARBA" id="ARBA00004141"/>
    </source>
</evidence>
<feature type="transmembrane region" description="Helical" evidence="6">
    <location>
        <begin position="95"/>
        <end position="117"/>
    </location>
</feature>
<comment type="subcellular location">
    <subcellularLocation>
        <location evidence="1">Membrane</location>
        <topology evidence="1">Multi-pass membrane protein</topology>
    </subcellularLocation>
</comment>
<dbReference type="Proteomes" id="UP000676310">
    <property type="component" value="Unassembled WGS sequence"/>
</dbReference>
<reference evidence="8" key="1">
    <citation type="submission" date="2021-05" db="EMBL/GenBank/DDBJ databases">
        <authorList>
            <person name="Stam R."/>
        </authorList>
    </citation>
    <scope>NUCLEOTIDE SEQUENCE</scope>
    <source>
        <strain evidence="8">CS162</strain>
    </source>
</reference>
<feature type="domain" description="Rhodopsin" evidence="7">
    <location>
        <begin position="19"/>
        <end position="270"/>
    </location>
</feature>
<gene>
    <name evidence="8" type="ORF">ALTATR162_LOCUS7809</name>
</gene>
<keyword evidence="4 6" id="KW-0472">Membrane</keyword>
<feature type="transmembrane region" description="Helical" evidence="6">
    <location>
        <begin position="35"/>
        <end position="55"/>
    </location>
</feature>
<evidence type="ECO:0000256" key="3">
    <source>
        <dbReference type="ARBA" id="ARBA00022989"/>
    </source>
</evidence>
<dbReference type="OrthoDB" id="4329349at2759"/>
<feature type="transmembrane region" description="Helical" evidence="6">
    <location>
        <begin position="213"/>
        <end position="233"/>
    </location>
</feature>
<feature type="transmembrane region" description="Helical" evidence="6">
    <location>
        <begin position="6"/>
        <end position="23"/>
    </location>
</feature>
<keyword evidence="2 6" id="KW-0812">Transmembrane</keyword>
<feature type="transmembrane region" description="Helical" evidence="6">
    <location>
        <begin position="129"/>
        <end position="150"/>
    </location>
</feature>
<sequence length="384" mass="42052">MATVELWTLYAFGVSFTILRTYARISAVGFRELQVDDYLIWVAVLIYTAQCSLGYNLGVVAHGLANNGMTPDVRSALSQDDPEYAMRVIGSKIQVAGWTTAACLLWSLKLCVAFFYLRLTSGLQKYTTRIYIALSSIIITFIVIIFTIYLSCRPFNHYWQISPDPGNVCQAAVSKPIIWVTFVFNVSTDVYLLLIPIPMLWKSSLKQYKKVAATLVLSAGMLVIVCATLKSIYVIVDPVHGGELAASWGTRETFVAIVTTNLPMIFPLLKNWLAPFLPSTMGSSNAKAYKSPGSGFVTIGGGTGGGASKQTRSVPHSTHHISGSLTFDNESEEHIVRGEDMKMHHLQGAAGQQQGKNVIVVSNQVSVTSEDRDCARSNESFQVV</sequence>
<keyword evidence="9" id="KW-1185">Reference proteome</keyword>
<dbReference type="RefSeq" id="XP_043171373.1">
    <property type="nucleotide sequence ID" value="XM_043315438.1"/>
</dbReference>
<accession>A0A8J2N7V2</accession>
<keyword evidence="3 6" id="KW-1133">Transmembrane helix</keyword>
<evidence type="ECO:0000256" key="5">
    <source>
        <dbReference type="ARBA" id="ARBA00038359"/>
    </source>
</evidence>
<organism evidence="8 9">
    <name type="scientific">Alternaria atra</name>
    <dbReference type="NCBI Taxonomy" id="119953"/>
    <lineage>
        <taxon>Eukaryota</taxon>
        <taxon>Fungi</taxon>
        <taxon>Dikarya</taxon>
        <taxon>Ascomycota</taxon>
        <taxon>Pezizomycotina</taxon>
        <taxon>Dothideomycetes</taxon>
        <taxon>Pleosporomycetidae</taxon>
        <taxon>Pleosporales</taxon>
        <taxon>Pleosporineae</taxon>
        <taxon>Pleosporaceae</taxon>
        <taxon>Alternaria</taxon>
        <taxon>Alternaria sect. Ulocladioides</taxon>
    </lineage>
</organism>
<evidence type="ECO:0000313" key="9">
    <source>
        <dbReference type="Proteomes" id="UP000676310"/>
    </source>
</evidence>
<comment type="caution">
    <text evidence="8">The sequence shown here is derived from an EMBL/GenBank/DDBJ whole genome shotgun (WGS) entry which is preliminary data.</text>
</comment>
<protein>
    <recommendedName>
        <fullName evidence="7">Rhodopsin domain-containing protein</fullName>
    </recommendedName>
</protein>
<proteinExistence type="inferred from homology"/>
<evidence type="ECO:0000313" key="8">
    <source>
        <dbReference type="EMBL" id="CAG5174536.1"/>
    </source>
</evidence>
<dbReference type="InterPro" id="IPR052337">
    <property type="entry name" value="SAT4-like"/>
</dbReference>
<dbReference type="AlphaFoldDB" id="A0A8J2N7V2"/>
<evidence type="ECO:0000256" key="4">
    <source>
        <dbReference type="ARBA" id="ARBA00023136"/>
    </source>
</evidence>
<dbReference type="GO" id="GO:0016020">
    <property type="term" value="C:membrane"/>
    <property type="evidence" value="ECO:0007669"/>
    <property type="project" value="UniProtKB-SubCell"/>
</dbReference>
<feature type="transmembrane region" description="Helical" evidence="6">
    <location>
        <begin position="177"/>
        <end position="201"/>
    </location>
</feature>
<evidence type="ECO:0000256" key="2">
    <source>
        <dbReference type="ARBA" id="ARBA00022692"/>
    </source>
</evidence>
<dbReference type="PANTHER" id="PTHR33048:SF105">
    <property type="match status" value="1"/>
</dbReference>
<dbReference type="Pfam" id="PF20684">
    <property type="entry name" value="Fung_rhodopsin"/>
    <property type="match status" value="1"/>
</dbReference>
<dbReference type="InterPro" id="IPR049326">
    <property type="entry name" value="Rhodopsin_dom_fungi"/>
</dbReference>
<dbReference type="PANTHER" id="PTHR33048">
    <property type="entry name" value="PTH11-LIKE INTEGRAL MEMBRANE PROTEIN (AFU_ORTHOLOGUE AFUA_5G11245)"/>
    <property type="match status" value="1"/>
</dbReference>
<name>A0A8J2N7V2_9PLEO</name>